<dbReference type="GO" id="GO:0005737">
    <property type="term" value="C:cytoplasm"/>
    <property type="evidence" value="ECO:0007669"/>
    <property type="project" value="TreeGrafter"/>
</dbReference>
<comment type="caution">
    <text evidence="14">The sequence shown here is derived from an EMBL/GenBank/DDBJ whole genome shotgun (WGS) entry which is preliminary data.</text>
</comment>
<dbReference type="GO" id="GO:0003677">
    <property type="term" value="F:DNA binding"/>
    <property type="evidence" value="ECO:0007669"/>
    <property type="project" value="UniProtKB-KW"/>
</dbReference>
<dbReference type="PANTHER" id="PTHR13710:SF105">
    <property type="entry name" value="ATP-DEPENDENT DNA HELICASE Q1"/>
    <property type="match status" value="1"/>
</dbReference>
<dbReference type="GO" id="GO:0005694">
    <property type="term" value="C:chromosome"/>
    <property type="evidence" value="ECO:0007669"/>
    <property type="project" value="TreeGrafter"/>
</dbReference>
<dbReference type="GO" id="GO:0043138">
    <property type="term" value="F:3'-5' DNA helicase activity"/>
    <property type="evidence" value="ECO:0007669"/>
    <property type="project" value="UniProtKB-EC"/>
</dbReference>
<keyword evidence="5 10" id="KW-0067">ATP-binding</keyword>
<dbReference type="InterPro" id="IPR014001">
    <property type="entry name" value="Helicase_ATP-bd"/>
</dbReference>
<evidence type="ECO:0000256" key="4">
    <source>
        <dbReference type="ARBA" id="ARBA00022806"/>
    </source>
</evidence>
<dbReference type="InterPro" id="IPR036397">
    <property type="entry name" value="RNaseH_sf"/>
</dbReference>
<dbReference type="EC" id="5.6.2.4" evidence="9"/>
<feature type="binding site" evidence="10">
    <location>
        <begin position="1076"/>
        <end position="1083"/>
    </location>
    <ligand>
        <name>ATP</name>
        <dbReference type="ChEBI" id="CHEBI:30616"/>
    </ligand>
</feature>
<keyword evidence="7" id="KW-0413">Isomerase</keyword>
<feature type="domain" description="UvrD-like helicase ATP-binding" evidence="13">
    <location>
        <begin position="1055"/>
        <end position="1269"/>
    </location>
</feature>
<dbReference type="PANTHER" id="PTHR13710">
    <property type="entry name" value="DNA HELICASE RECQ FAMILY MEMBER"/>
    <property type="match status" value="1"/>
</dbReference>
<dbReference type="SUPFAM" id="SSF53098">
    <property type="entry name" value="Ribonuclease H-like"/>
    <property type="match status" value="1"/>
</dbReference>
<keyword evidence="4 10" id="KW-0347">Helicase</keyword>
<evidence type="ECO:0000313" key="14">
    <source>
        <dbReference type="EMBL" id="EGY2378733.1"/>
    </source>
</evidence>
<feature type="domain" description="Helicase C-terminal" evidence="12">
    <location>
        <begin position="522"/>
        <end position="670"/>
    </location>
</feature>
<dbReference type="Pfam" id="PF00271">
    <property type="entry name" value="Helicase_C"/>
    <property type="match status" value="1"/>
</dbReference>
<proteinExistence type="inferred from homology"/>
<organism evidence="14">
    <name type="scientific">Acinetobacter baumannii</name>
    <dbReference type="NCBI Taxonomy" id="470"/>
    <lineage>
        <taxon>Bacteria</taxon>
        <taxon>Pseudomonadati</taxon>
        <taxon>Pseudomonadota</taxon>
        <taxon>Gammaproteobacteria</taxon>
        <taxon>Moraxellales</taxon>
        <taxon>Moraxellaceae</taxon>
        <taxon>Acinetobacter</taxon>
        <taxon>Acinetobacter calcoaceticus/baumannii complex</taxon>
    </lineage>
</organism>
<comment type="similarity">
    <text evidence="1">Belongs to the helicase family. RecQ subfamily.</text>
</comment>
<dbReference type="SUPFAM" id="SSF52540">
    <property type="entry name" value="P-loop containing nucleoside triphosphate hydrolases"/>
    <property type="match status" value="2"/>
</dbReference>
<evidence type="ECO:0000256" key="10">
    <source>
        <dbReference type="PROSITE-ProRule" id="PRU00560"/>
    </source>
</evidence>
<dbReference type="GO" id="GO:0006281">
    <property type="term" value="P:DNA repair"/>
    <property type="evidence" value="ECO:0007669"/>
    <property type="project" value="TreeGrafter"/>
</dbReference>
<dbReference type="PROSITE" id="PS51192">
    <property type="entry name" value="HELICASE_ATP_BIND_1"/>
    <property type="match status" value="1"/>
</dbReference>
<dbReference type="SMART" id="SM00487">
    <property type="entry name" value="DEXDc"/>
    <property type="match status" value="1"/>
</dbReference>
<protein>
    <recommendedName>
        <fullName evidence="9">DNA 3'-5' helicase</fullName>
        <ecNumber evidence="9">5.6.2.4</ecNumber>
    </recommendedName>
</protein>
<comment type="catalytic activity">
    <reaction evidence="8">
        <text>Couples ATP hydrolysis with the unwinding of duplex DNA by translocating in the 3'-5' direction.</text>
        <dbReference type="EC" id="5.6.2.4"/>
    </reaction>
</comment>
<name>A0A9P2LB90_ACIBA</name>
<dbReference type="EMBL" id="AAYLMQ010000047">
    <property type="protein sequence ID" value="EGY2378733.1"/>
    <property type="molecule type" value="Genomic_DNA"/>
</dbReference>
<evidence type="ECO:0000256" key="6">
    <source>
        <dbReference type="ARBA" id="ARBA00023125"/>
    </source>
</evidence>
<dbReference type="GO" id="GO:0016787">
    <property type="term" value="F:hydrolase activity"/>
    <property type="evidence" value="ECO:0007669"/>
    <property type="project" value="UniProtKB-UniRule"/>
</dbReference>
<evidence type="ECO:0000256" key="8">
    <source>
        <dbReference type="ARBA" id="ARBA00034617"/>
    </source>
</evidence>
<dbReference type="InterPro" id="IPR014016">
    <property type="entry name" value="UvrD-like_ATP-bd"/>
</dbReference>
<dbReference type="PROSITE" id="PS51198">
    <property type="entry name" value="UVRD_HELICASE_ATP_BIND"/>
    <property type="match status" value="1"/>
</dbReference>
<keyword evidence="6" id="KW-0238">DNA-binding</keyword>
<dbReference type="Pfam" id="PF00580">
    <property type="entry name" value="UvrD-helicase"/>
    <property type="match status" value="2"/>
</dbReference>
<evidence type="ECO:0000259" key="13">
    <source>
        <dbReference type="PROSITE" id="PS51198"/>
    </source>
</evidence>
<evidence type="ECO:0000259" key="11">
    <source>
        <dbReference type="PROSITE" id="PS51192"/>
    </source>
</evidence>
<dbReference type="SMART" id="SM00490">
    <property type="entry name" value="HELICc"/>
    <property type="match status" value="1"/>
</dbReference>
<dbReference type="Pfam" id="PF13361">
    <property type="entry name" value="UvrD_C"/>
    <property type="match status" value="1"/>
</dbReference>
<dbReference type="RefSeq" id="WP_114149997.1">
    <property type="nucleotide sequence ID" value="NZ_CAJHFX010000007.1"/>
</dbReference>
<dbReference type="InterPro" id="IPR001650">
    <property type="entry name" value="Helicase_C-like"/>
</dbReference>
<evidence type="ECO:0000256" key="7">
    <source>
        <dbReference type="ARBA" id="ARBA00023235"/>
    </source>
</evidence>
<evidence type="ECO:0000256" key="2">
    <source>
        <dbReference type="ARBA" id="ARBA00022741"/>
    </source>
</evidence>
<dbReference type="CDD" id="cd17932">
    <property type="entry name" value="DEXQc_UvrD"/>
    <property type="match status" value="1"/>
</dbReference>
<evidence type="ECO:0000256" key="5">
    <source>
        <dbReference type="ARBA" id="ARBA00022840"/>
    </source>
</evidence>
<dbReference type="GO" id="GO:0009378">
    <property type="term" value="F:four-way junction helicase activity"/>
    <property type="evidence" value="ECO:0007669"/>
    <property type="project" value="TreeGrafter"/>
</dbReference>
<dbReference type="GO" id="GO:0006310">
    <property type="term" value="P:DNA recombination"/>
    <property type="evidence" value="ECO:0007669"/>
    <property type="project" value="InterPro"/>
</dbReference>
<keyword evidence="3 10" id="KW-0378">Hydrolase</keyword>
<reference evidence="14" key="1">
    <citation type="submission" date="2020-12" db="EMBL/GenBank/DDBJ databases">
        <authorList>
            <consortium name="Clinical and Environmental Microbiology Branch: Whole genome sequencing antimicrobial resistance pathogens in the healthcare setting"/>
        </authorList>
    </citation>
    <scope>NUCLEOTIDE SEQUENCE</scope>
    <source>
        <strain evidence="14">2018HL-00813</strain>
    </source>
</reference>
<dbReference type="GO" id="GO:0005524">
    <property type="term" value="F:ATP binding"/>
    <property type="evidence" value="ECO:0007669"/>
    <property type="project" value="UniProtKB-UniRule"/>
</dbReference>
<accession>A0A9P2LB90</accession>
<gene>
    <name evidence="14" type="ORF">JHZ39_003152</name>
</gene>
<dbReference type="Gene3D" id="3.30.420.10">
    <property type="entry name" value="Ribonuclease H-like superfamily/Ribonuclease H"/>
    <property type="match status" value="1"/>
</dbReference>
<dbReference type="PROSITE" id="PS51194">
    <property type="entry name" value="HELICASE_CTER"/>
    <property type="match status" value="1"/>
</dbReference>
<dbReference type="NCBIfam" id="TIGR00614">
    <property type="entry name" value="recQ_fam"/>
    <property type="match status" value="1"/>
</dbReference>
<feature type="domain" description="Helicase ATP-binding" evidence="11">
    <location>
        <begin position="285"/>
        <end position="466"/>
    </location>
</feature>
<dbReference type="Gene3D" id="3.40.50.300">
    <property type="entry name" value="P-loop containing nucleotide triphosphate hydrolases"/>
    <property type="match status" value="5"/>
</dbReference>
<sequence>MQISQVSLTEALDLFYKKDVWIDLEIDPQSEKLILGGLVVADIDHQTFYALNFSRNDLKIIIQILGHAKRVCGHNILAFDLLWLKQHTPYHLSIDDICQSKALDTLLLTILIFPHQPSHSLLKLYKVKSTINDPIYDCIESYHYYQRVCKTYQEGIHPQLVEWIEKKLPFSNILPKTYVNQKALDYGALIPQGQNEKFINWMNALPNQSMDNLGAIVFAHWLLHLEQPTCRRPTWLQDISDFGEKFTQAEKVFWNNQQFTEIDFDQESKDFFGFELRAGQKKIVHQLAQARSIPMGLLPTGGGKSLTFQLPALILSKYRRELTVIISPLKALMEDQVIGLSHTGHWGNRAACLISGQTEEEQAKILEGVWSGTIDLLYISPERLRTFTIQTLLSRRRPALWVVDEAHTIVQWGNDFRPDFLRIGRLIAQCYRDENATAPQLMLVTATAAQRVIDEIDKEIVQPLHDLIGLPLETVMVEKKQRVWRDNIQAEFIQIERSQRLPEIRKVLSQIFPNRNSLEHPTLETLTDDHPVALIYVRSRSKTEEFAQELRKQGFIAQAYHAGMSSNDKQRILEQFKMHQLDVVICTNAFGMGIDRANIHTVIHYSPPHNLESYLQEIGRAARKIGEKGRAILYWSQTDLDQLVQQNIDSQIGGHKVLLECWQQVIANVLKREKVSDRWFTAQELQTFLSFEGEELVTQIRVILLALEKYNLLVEKEHLPALLSLKLIDAPASTEGQAAELYRRLVPLIQQNDSQLYLPEISVALGLNVKSLLRGIRQLVKLGCARWACEVRIRLSKRHALLQRQLKYKRDALVALEDCWSMYEPDEIERIDLRALDQWFAQHNKQIKSREIFYIFKYFKILKIKENKYSLRVSPINLELSHWRDWIQQAKKQMDELAESLDLVFKYTEDTASQTNPVTQLLKIEVLVDKECICPEQFLQNLEYMQSFGWLNVSRLDDEAQKIFFIDRPIGEHARKRFHSSKDAYQYLEKHYQDRNRRLHILNHWLSCDLEVKKHLVEDYFNLDIEDVCEKYLSDPDLSKQAHLENFEQKIFPKFLTRIQREIISDDQRRAMLIIAGPGSGKTMIIVHRVANLIMCCNISAEKILILAYNRQAVFEVRQRLIQLIGYEYAAQVNIFTFHGLARHLTNISENQAPPHRDNNYKYQWLLEQAVEYLQDNPQFFQYILVDEFQDIDDVQYSIISHLAGLKVESDDEEENDIFQRGYLVAVGDDDQNLYGFRGANIQYIRNFQKDFQIAEEDIFYLIDNFRSPKDIVQLANSYIQNMLPACERLKTDEHAIRSVAQEGRQESGNLQLVLSNQSMNLDAIKWMIKDIQDKQASSKCDWSNFVILAREWSELFLIQHCLIEAKLNFHLLNQQNDLDFNESLLIKRFIQDLQCRPALDIIEGNPRNFAVKWVEKQGFSQKDFSFKRLMRRLSVDEKDLTCQQLLDLLLIKPDSGMKNLIILSTYHSSKGCEYDHVYILDRKRQFKKIDDTSSVRAMYVALTRAKKSLTLIQSQEAVMSANNMLTSYLQLYSVTINPPAVPLVNEITYYEQLGLADIYLSYPEIITEKGRNNIQKLAYDNDVHINQDFSIEVKRYNQKESIFLKSKKYGLIGKLSSNCISRLKKRNLGTMKLECISFCIMEYYQADRSFYEKAGYFGLENKHHIVIPFFKITQQLSE</sequence>
<evidence type="ECO:0000256" key="9">
    <source>
        <dbReference type="ARBA" id="ARBA00034808"/>
    </source>
</evidence>
<dbReference type="InterPro" id="IPR012337">
    <property type="entry name" value="RNaseH-like_sf"/>
</dbReference>
<dbReference type="InterPro" id="IPR004589">
    <property type="entry name" value="DNA_helicase_ATP-dep_RecQ"/>
</dbReference>
<keyword evidence="2 10" id="KW-0547">Nucleotide-binding</keyword>
<dbReference type="Pfam" id="PF00270">
    <property type="entry name" value="DEAD"/>
    <property type="match status" value="1"/>
</dbReference>
<evidence type="ECO:0000256" key="3">
    <source>
        <dbReference type="ARBA" id="ARBA00022801"/>
    </source>
</evidence>
<evidence type="ECO:0000259" key="12">
    <source>
        <dbReference type="PROSITE" id="PS51194"/>
    </source>
</evidence>
<dbReference type="InterPro" id="IPR014017">
    <property type="entry name" value="DNA_helicase_UvrD-like_C"/>
</dbReference>
<dbReference type="InterPro" id="IPR027417">
    <property type="entry name" value="P-loop_NTPase"/>
</dbReference>
<dbReference type="InterPro" id="IPR011545">
    <property type="entry name" value="DEAD/DEAH_box_helicase_dom"/>
</dbReference>
<evidence type="ECO:0000256" key="1">
    <source>
        <dbReference type="ARBA" id="ARBA00005446"/>
    </source>
</evidence>